<dbReference type="PANTHER" id="PTHR30575:SF3">
    <property type="entry name" value="PEPTIDASE M20 DIMERISATION DOMAIN-CONTAINING PROTEIN"/>
    <property type="match status" value="1"/>
</dbReference>
<dbReference type="GO" id="GO:0046657">
    <property type="term" value="P:folic acid catabolic process"/>
    <property type="evidence" value="ECO:0007669"/>
    <property type="project" value="TreeGrafter"/>
</dbReference>
<feature type="binding site" evidence="1">
    <location>
        <position position="403"/>
    </location>
    <ligand>
        <name>Mn(2+)</name>
        <dbReference type="ChEBI" id="CHEBI:29035"/>
        <label>2</label>
    </ligand>
</feature>
<dbReference type="InterPro" id="IPR011650">
    <property type="entry name" value="Peptidase_M20_dimer"/>
</dbReference>
<dbReference type="PATRIC" id="fig|632772.20.peg.8055"/>
<dbReference type="SUPFAM" id="SSF53187">
    <property type="entry name" value="Zn-dependent exopeptidases"/>
    <property type="match status" value="1"/>
</dbReference>
<keyword evidence="1" id="KW-0479">Metal-binding</keyword>
<gene>
    <name evidence="3" type="ordered locus">ROP_pROB01-03200</name>
</gene>
<feature type="binding site" evidence="1">
    <location>
        <position position="183"/>
    </location>
    <ligand>
        <name>Mn(2+)</name>
        <dbReference type="ChEBI" id="CHEBI:29035"/>
        <label>2</label>
    </ligand>
</feature>
<dbReference type="NCBIfam" id="TIGR01891">
    <property type="entry name" value="amidohydrolases"/>
    <property type="match status" value="1"/>
</dbReference>
<dbReference type="InterPro" id="IPR002933">
    <property type="entry name" value="Peptidase_M20"/>
</dbReference>
<evidence type="ECO:0000256" key="1">
    <source>
        <dbReference type="PIRSR" id="PIRSR005962-1"/>
    </source>
</evidence>
<evidence type="ECO:0000259" key="2">
    <source>
        <dbReference type="Pfam" id="PF07687"/>
    </source>
</evidence>
<feature type="binding site" evidence="1">
    <location>
        <position position="148"/>
    </location>
    <ligand>
        <name>Mn(2+)</name>
        <dbReference type="ChEBI" id="CHEBI:29035"/>
        <label>2</label>
    </ligand>
</feature>
<sequence>MDGETTVTTSRDTELVSLRRALHAHPELGFCEIETAARIIDELATAVDTLEFGSTVCAVAELAGLPPAEELDHARRRALEAGIEPELVERLGHGNTGVVASVRGRRPGPVIALRCDMDGLPITESEDAAHPPFRGGFASEVSGIMHACGHDGHVAIGVTLAKRLAEDRNFAGELRVIFQPAEEGVRGARAMVAAGAARGVDVMLGLHLGIGLDVGTVASSTSGVMATEKWKIELTGAPAHAALAPSEGRNALLGAATIALGLHALPPFAQATTRVNVGKMTAGTSANIIADSAEIHCELRADDTDVFAELTSRARDVVLGAAGMYGLGARIDVIGSAEVAVCDSEIARALDRCAHTVDDITNALPTAPMSASDDVTLFMADVQRRGGKATFVLVGASSPAPHHHPRFDIDERSLPIAADWLEQFIRTQDYHR</sequence>
<dbReference type="InterPro" id="IPR036264">
    <property type="entry name" value="Bact_exopeptidase_dim_dom"/>
</dbReference>
<evidence type="ECO:0000313" key="3">
    <source>
        <dbReference type="EMBL" id="BAH55819.1"/>
    </source>
</evidence>
<accession>C1BD75</accession>
<reference evidence="3 4" key="1">
    <citation type="submission" date="2009-03" db="EMBL/GenBank/DDBJ databases">
        <title>Comparison of the complete genome sequences of Rhodococcus erythropolis PR4 and Rhodococcus opacus B4.</title>
        <authorList>
            <person name="Takarada H."/>
            <person name="Sekine M."/>
            <person name="Hosoyama A."/>
            <person name="Yamada R."/>
            <person name="Fujisawa T."/>
            <person name="Omata S."/>
            <person name="Shimizu A."/>
            <person name="Tsukatani N."/>
            <person name="Tanikawa S."/>
            <person name="Fujita N."/>
            <person name="Harayama S."/>
        </authorList>
    </citation>
    <scope>NUCLEOTIDE SEQUENCE [LARGE SCALE GENOMIC DNA]</scope>
    <source>
        <strain evidence="3 4">B4</strain>
        <plasmid evidence="3 4">pROB01</plasmid>
    </source>
</reference>
<dbReference type="InterPro" id="IPR017439">
    <property type="entry name" value="Amidohydrolase"/>
</dbReference>
<name>C1BD75_RHOOB</name>
<dbReference type="GO" id="GO:0071713">
    <property type="term" value="F:para-aminobenzoyl-glutamate hydrolase activity"/>
    <property type="evidence" value="ECO:0007669"/>
    <property type="project" value="TreeGrafter"/>
</dbReference>
<evidence type="ECO:0000313" key="4">
    <source>
        <dbReference type="Proteomes" id="UP000002212"/>
    </source>
</evidence>
<proteinExistence type="predicted"/>
<dbReference type="EMBL" id="AP011116">
    <property type="protein sequence ID" value="BAH55819.1"/>
    <property type="molecule type" value="Genomic_DNA"/>
</dbReference>
<dbReference type="SUPFAM" id="SSF55031">
    <property type="entry name" value="Bacterial exopeptidase dimerisation domain"/>
    <property type="match status" value="1"/>
</dbReference>
<dbReference type="OrthoDB" id="9777385at2"/>
<dbReference type="AlphaFoldDB" id="C1BD75"/>
<dbReference type="PIRSF" id="PIRSF005962">
    <property type="entry name" value="Pept_M20D_amidohydro"/>
    <property type="match status" value="1"/>
</dbReference>
<dbReference type="GO" id="GO:0005737">
    <property type="term" value="C:cytoplasm"/>
    <property type="evidence" value="ECO:0007669"/>
    <property type="project" value="TreeGrafter"/>
</dbReference>
<feature type="binding site" evidence="1">
    <location>
        <position position="150"/>
    </location>
    <ligand>
        <name>Mn(2+)</name>
        <dbReference type="ChEBI" id="CHEBI:29035"/>
        <label>2</label>
    </ligand>
</feature>
<feature type="binding site" evidence="1">
    <location>
        <position position="207"/>
    </location>
    <ligand>
        <name>Mn(2+)</name>
        <dbReference type="ChEBI" id="CHEBI:29035"/>
        <label>2</label>
    </ligand>
</feature>
<feature type="domain" description="Peptidase M20 dimerisation" evidence="2">
    <location>
        <begin position="230"/>
        <end position="317"/>
    </location>
</feature>
<dbReference type="Proteomes" id="UP000002212">
    <property type="component" value="Plasmid pROB01"/>
</dbReference>
<keyword evidence="3" id="KW-0378">Hydrolase</keyword>
<dbReference type="PANTHER" id="PTHR30575">
    <property type="entry name" value="PEPTIDASE M20"/>
    <property type="match status" value="1"/>
</dbReference>
<geneLocation type="plasmid" evidence="3 4">
    <name>pROB01</name>
</geneLocation>
<dbReference type="Pfam" id="PF01546">
    <property type="entry name" value="Peptidase_M20"/>
    <property type="match status" value="1"/>
</dbReference>
<dbReference type="Gene3D" id="3.40.630.10">
    <property type="entry name" value="Zn peptidases"/>
    <property type="match status" value="2"/>
</dbReference>
<dbReference type="GO" id="GO:0016805">
    <property type="term" value="F:dipeptidase activity"/>
    <property type="evidence" value="ECO:0007669"/>
    <property type="project" value="TreeGrafter"/>
</dbReference>
<protein>
    <submittedName>
        <fullName evidence="3">Putative amidohydrolase</fullName>
    </submittedName>
</protein>
<keyword evidence="3" id="KW-0614">Plasmid</keyword>
<comment type="cofactor">
    <cofactor evidence="1">
        <name>Mn(2+)</name>
        <dbReference type="ChEBI" id="CHEBI:29035"/>
    </cofactor>
    <text evidence="1">The Mn(2+) ion enhances activity.</text>
</comment>
<keyword evidence="1" id="KW-0464">Manganese</keyword>
<dbReference type="InterPro" id="IPR052030">
    <property type="entry name" value="Peptidase_M20/M20A_hydrolases"/>
</dbReference>
<dbReference type="GO" id="GO:0046872">
    <property type="term" value="F:metal ion binding"/>
    <property type="evidence" value="ECO:0007669"/>
    <property type="project" value="UniProtKB-KW"/>
</dbReference>
<dbReference type="KEGG" id="rop:ROP_pROB01-03200"/>
<dbReference type="Pfam" id="PF07687">
    <property type="entry name" value="M20_dimer"/>
    <property type="match status" value="1"/>
</dbReference>
<dbReference type="HOGENOM" id="CLU_023257_2_1_11"/>
<organism evidence="3 4">
    <name type="scientific">Rhodococcus opacus (strain B4)</name>
    <dbReference type="NCBI Taxonomy" id="632772"/>
    <lineage>
        <taxon>Bacteria</taxon>
        <taxon>Bacillati</taxon>
        <taxon>Actinomycetota</taxon>
        <taxon>Actinomycetes</taxon>
        <taxon>Mycobacteriales</taxon>
        <taxon>Nocardiaceae</taxon>
        <taxon>Rhodococcus</taxon>
    </lineage>
</organism>